<reference evidence="1 2" key="1">
    <citation type="submission" date="2013-05" db="EMBL/GenBank/DDBJ databases">
        <title>Genome assembly of Chondromyces apiculatus DSM 436.</title>
        <authorList>
            <person name="Sharma G."/>
            <person name="Khatri I."/>
            <person name="Kaur C."/>
            <person name="Mayilraj S."/>
            <person name="Subramanian S."/>
        </authorList>
    </citation>
    <scope>NUCLEOTIDE SEQUENCE [LARGE SCALE GENOMIC DNA]</scope>
    <source>
        <strain evidence="1 2">DSM 436</strain>
    </source>
</reference>
<gene>
    <name evidence="1" type="ORF">CAP_0796</name>
</gene>
<dbReference type="EMBL" id="ASRX01000011">
    <property type="protein sequence ID" value="EYF07317.1"/>
    <property type="molecule type" value="Genomic_DNA"/>
</dbReference>
<keyword evidence="2" id="KW-1185">Reference proteome</keyword>
<evidence type="ECO:0000313" key="1">
    <source>
        <dbReference type="EMBL" id="EYF07317.1"/>
    </source>
</evidence>
<name>A0A017TEG6_9BACT</name>
<comment type="caution">
    <text evidence="1">The sequence shown here is derived from an EMBL/GenBank/DDBJ whole genome shotgun (WGS) entry which is preliminary data.</text>
</comment>
<accession>A0A017TEG6</accession>
<protein>
    <submittedName>
        <fullName evidence="1">Uncharacterized protein</fullName>
    </submittedName>
</protein>
<organism evidence="1 2">
    <name type="scientific">Chondromyces apiculatus DSM 436</name>
    <dbReference type="NCBI Taxonomy" id="1192034"/>
    <lineage>
        <taxon>Bacteria</taxon>
        <taxon>Pseudomonadati</taxon>
        <taxon>Myxococcota</taxon>
        <taxon>Polyangia</taxon>
        <taxon>Polyangiales</taxon>
        <taxon>Polyangiaceae</taxon>
        <taxon>Chondromyces</taxon>
    </lineage>
</organism>
<sequence>MQRRERRTMASDTQCVLKPPKMISSGEPASFLRQEEDGVVMMEYPLSGGGIATDTLRLTPLGERYPGDEVLIPTGEVDTQGRATWELFEVGFLHQELRQAS</sequence>
<dbReference type="STRING" id="1192034.CAP_0796"/>
<dbReference type="AlphaFoldDB" id="A0A017TEG6"/>
<evidence type="ECO:0000313" key="2">
    <source>
        <dbReference type="Proteomes" id="UP000019678"/>
    </source>
</evidence>
<proteinExistence type="predicted"/>
<dbReference type="Proteomes" id="UP000019678">
    <property type="component" value="Unassembled WGS sequence"/>
</dbReference>